<dbReference type="PANTHER" id="PTHR24216:SF8">
    <property type="entry name" value="PAXILLIN, ISOFORM F"/>
    <property type="match status" value="1"/>
</dbReference>
<reference evidence="2 3" key="1">
    <citation type="journal article" date="2023" name="Commun. Biol.">
        <title>Reorganization of the ancestral sex-determining regions during the evolution of trioecy in Pleodorina starrii.</title>
        <authorList>
            <person name="Takahashi K."/>
            <person name="Suzuki S."/>
            <person name="Kawai-Toyooka H."/>
            <person name="Yamamoto K."/>
            <person name="Hamaji T."/>
            <person name="Ootsuki R."/>
            <person name="Yamaguchi H."/>
            <person name="Kawachi M."/>
            <person name="Higashiyama T."/>
            <person name="Nozaki H."/>
        </authorList>
    </citation>
    <scope>NUCLEOTIDE SEQUENCE [LARGE SCALE GENOMIC DNA]</scope>
    <source>
        <strain evidence="2 3">NIES-4479</strain>
    </source>
</reference>
<keyword evidence="3" id="KW-1185">Reference proteome</keyword>
<feature type="compositionally biased region" description="Low complexity" evidence="1">
    <location>
        <begin position="579"/>
        <end position="588"/>
    </location>
</feature>
<feature type="region of interest" description="Disordered" evidence="1">
    <location>
        <begin position="841"/>
        <end position="864"/>
    </location>
</feature>
<proteinExistence type="predicted"/>
<name>A0A9W6F8F5_9CHLO</name>
<feature type="region of interest" description="Disordered" evidence="1">
    <location>
        <begin position="955"/>
        <end position="974"/>
    </location>
</feature>
<dbReference type="Proteomes" id="UP001165080">
    <property type="component" value="Unassembled WGS sequence"/>
</dbReference>
<comment type="caution">
    <text evidence="2">The sequence shown here is derived from an EMBL/GenBank/DDBJ whole genome shotgun (WGS) entry which is preliminary data.</text>
</comment>
<dbReference type="PANTHER" id="PTHR24216">
    <property type="entry name" value="PAXILLIN-RELATED"/>
    <property type="match status" value="1"/>
</dbReference>
<evidence type="ECO:0000313" key="3">
    <source>
        <dbReference type="Proteomes" id="UP001165080"/>
    </source>
</evidence>
<feature type="compositionally biased region" description="Basic and acidic residues" evidence="1">
    <location>
        <begin position="26"/>
        <end position="42"/>
    </location>
</feature>
<organism evidence="2 3">
    <name type="scientific">Pleodorina starrii</name>
    <dbReference type="NCBI Taxonomy" id="330485"/>
    <lineage>
        <taxon>Eukaryota</taxon>
        <taxon>Viridiplantae</taxon>
        <taxon>Chlorophyta</taxon>
        <taxon>core chlorophytes</taxon>
        <taxon>Chlorophyceae</taxon>
        <taxon>CS clade</taxon>
        <taxon>Chlamydomonadales</taxon>
        <taxon>Volvocaceae</taxon>
        <taxon>Pleodorina</taxon>
    </lineage>
</organism>
<feature type="region of interest" description="Disordered" evidence="1">
    <location>
        <begin position="573"/>
        <end position="596"/>
    </location>
</feature>
<evidence type="ECO:0000256" key="1">
    <source>
        <dbReference type="SAM" id="MobiDB-lite"/>
    </source>
</evidence>
<feature type="compositionally biased region" description="Pro residues" evidence="1">
    <location>
        <begin position="69"/>
        <end position="95"/>
    </location>
</feature>
<feature type="compositionally biased region" description="Gly residues" evidence="1">
    <location>
        <begin position="845"/>
        <end position="861"/>
    </location>
</feature>
<dbReference type="EMBL" id="BRXU01000029">
    <property type="protein sequence ID" value="GLC59625.1"/>
    <property type="molecule type" value="Genomic_DNA"/>
</dbReference>
<sequence>MQSHEQPPAAVGGAATGTRRKVRRVRFADELKDDASSQRDEAAFQEAQRGAETPSLAAPPHCSSARAGAPPPPPVARRPPRVPPLALPPRPPPPAAATATSGPATGSVPLAPRGSRLIGAAVPPPQRHQGRSPSPRPPPPSPSLLDVLRHLDLYGWPHPRPDLHRHLGHKAACSLRVTCREARLRMDNLMTGAWLDAPPAAAAQPRPTAASAAAAAIVYSEAADEVHKYQTLASKADVVQDPDRGLVVRAVQAAGLALAAARDAELLLRDVRAMRAACSWWMDGAWEARARAALGLLRGRWGCQTSRLVIRAEAGGSELLRPFAAVAAEGAQAVDAAANGGGSAGNLAACPRVLSLELYGAPALEFAPEPPAATGAAAAAAERPTAFARMRTAVLSPGYAAGIAALFPNLKALTLRGAWRHLPDAAQSPWYPLGLPSGHHYPIGEAWLLNLSHLARLRRLELPPGLFPGAAVSLLAALSYLQHLTLTLPAAAAAAAARTPTAAAAGSGAATGTTAMRGGGGGGDTYGTLLAGLPSLVQLRSLVLAGGAERPSRELLAALPRSLERLRMEAAAPQLPPRGGDLSSDGWASGDGGVGGGREGRRPLAVAALAAAADMTWQYDFSVGRLRLGSCKSLAQLVLNWKPLDEHLATYDDARCTVPARGAAAAAAAAGIRRVVATVEVADLTLANDDGLDSLLDLLQSYDKYDTLKPYGVEARLGGNDSGGAVQRIQPQLQVVKVEVELDGKGAAAALRRLAATGFLHMQRLLLIGKPSGRSGGGSGGSGMATLLSLLQSLASDQAATAPAPPAPPAGGQRDERQGGGGGAGVGILPHSLWIRVFDVHDEGPSGGTARGGGGGGGGGPESLLLSALERWPPMERVVFNNRTILPPPPPPSPRLASPRFWTPREWGSAAAAPPPLPSQLPARRPLAGSPANPSEATAGAVAAATAAATVSKAEADVATAAVEASPKRPRVRQ</sequence>
<feature type="compositionally biased region" description="Low complexity" evidence="1">
    <location>
        <begin position="955"/>
        <end position="965"/>
    </location>
</feature>
<accession>A0A9W6F8F5</accession>
<dbReference type="AlphaFoldDB" id="A0A9W6F8F5"/>
<evidence type="ECO:0000313" key="2">
    <source>
        <dbReference type="EMBL" id="GLC59625.1"/>
    </source>
</evidence>
<gene>
    <name evidence="2" type="primary">PLEST010283</name>
    <name evidence="2" type="ORF">PLESTB_001509500</name>
</gene>
<protein>
    <submittedName>
        <fullName evidence="2">Uncharacterized protein</fullName>
    </submittedName>
</protein>
<feature type="region of interest" description="Disordered" evidence="1">
    <location>
        <begin position="797"/>
        <end position="825"/>
    </location>
</feature>
<feature type="region of interest" description="Disordered" evidence="1">
    <location>
        <begin position="906"/>
        <end position="941"/>
    </location>
</feature>
<feature type="region of interest" description="Disordered" evidence="1">
    <location>
        <begin position="1"/>
        <end position="145"/>
    </location>
</feature>